<dbReference type="AlphaFoldDB" id="A0A326TVU0"/>
<gene>
    <name evidence="2" type="ORF">EI42_05746</name>
</gene>
<reference evidence="2 3" key="1">
    <citation type="submission" date="2018-06" db="EMBL/GenBank/DDBJ databases">
        <title>Genomic Encyclopedia of Archaeal and Bacterial Type Strains, Phase II (KMG-II): from individual species to whole genera.</title>
        <authorList>
            <person name="Goeker M."/>
        </authorList>
    </citation>
    <scope>NUCLEOTIDE SEQUENCE [LARGE SCALE GENOMIC DNA]</scope>
    <source>
        <strain evidence="2 3">ATCC BAA-1881</strain>
    </source>
</reference>
<feature type="transmembrane region" description="Helical" evidence="1">
    <location>
        <begin position="117"/>
        <end position="137"/>
    </location>
</feature>
<dbReference type="RefSeq" id="WP_111325985.1">
    <property type="nucleotide sequence ID" value="NZ_BIFX01000001.1"/>
</dbReference>
<feature type="transmembrane region" description="Helical" evidence="1">
    <location>
        <begin position="85"/>
        <end position="105"/>
    </location>
</feature>
<dbReference type="EMBL" id="QKUF01000038">
    <property type="protein sequence ID" value="PZW20985.1"/>
    <property type="molecule type" value="Genomic_DNA"/>
</dbReference>
<accession>A0A326TVU0</accession>
<evidence type="ECO:0000256" key="1">
    <source>
        <dbReference type="SAM" id="Phobius"/>
    </source>
</evidence>
<keyword evidence="1" id="KW-1133">Transmembrane helix</keyword>
<keyword evidence="1" id="KW-0472">Membrane</keyword>
<organism evidence="2 3">
    <name type="scientific">Thermosporothrix hazakensis</name>
    <dbReference type="NCBI Taxonomy" id="644383"/>
    <lineage>
        <taxon>Bacteria</taxon>
        <taxon>Bacillati</taxon>
        <taxon>Chloroflexota</taxon>
        <taxon>Ktedonobacteria</taxon>
        <taxon>Ktedonobacterales</taxon>
        <taxon>Thermosporotrichaceae</taxon>
        <taxon>Thermosporothrix</taxon>
    </lineage>
</organism>
<evidence type="ECO:0000313" key="2">
    <source>
        <dbReference type="EMBL" id="PZW20985.1"/>
    </source>
</evidence>
<evidence type="ECO:0000313" key="3">
    <source>
        <dbReference type="Proteomes" id="UP000248806"/>
    </source>
</evidence>
<feature type="transmembrane region" description="Helical" evidence="1">
    <location>
        <begin position="143"/>
        <end position="168"/>
    </location>
</feature>
<comment type="caution">
    <text evidence="2">The sequence shown here is derived from an EMBL/GenBank/DDBJ whole genome shotgun (WGS) entry which is preliminary data.</text>
</comment>
<proteinExistence type="predicted"/>
<protein>
    <submittedName>
        <fullName evidence="2">Uncharacterized protein</fullName>
    </submittedName>
</protein>
<keyword evidence="1" id="KW-0812">Transmembrane</keyword>
<name>A0A326TVU0_THEHA</name>
<feature type="transmembrane region" description="Helical" evidence="1">
    <location>
        <begin position="20"/>
        <end position="44"/>
    </location>
</feature>
<sequence>MSSNRMRQAILGGSFQPSSLASTATWPPIVYILLGTVLLGIWALGTSVQVLTSEAWLLGQEMSQINFNAFGQLWMAVRGELAGEMYVPFLFGWGVQLALIVASIGVELPPHPKWRYYLSWGTVITLIVVNACGDYFASSRYGFWGQCGFTAVVFFVTFCVLMFAIVCFKQAFSRM</sequence>
<keyword evidence="3" id="KW-1185">Reference proteome</keyword>
<dbReference type="Proteomes" id="UP000248806">
    <property type="component" value="Unassembled WGS sequence"/>
</dbReference>